<dbReference type="AlphaFoldDB" id="A0A0M4QQ00"/>
<sequence>MDELKLLRETGKDVPVASDSMLDGGPHQLLRRISVGETMQPKKRGKKTLRIAIMPVATLGLATVLLAGNVVGLAGWRAGATAEAAEVLSTNLWLSMTSAHNPPDEEWVWERSGRIPTIFFSEGGEESSPGTGAGCGPHIRGGTGQRWFVLQLTQLVPE</sequence>
<keyword evidence="3" id="KW-1185">Reference proteome</keyword>
<accession>A0A0M4QQ00</accession>
<gene>
    <name evidence="2" type="ORF">AOC05_17765</name>
</gene>
<evidence type="ECO:0000313" key="3">
    <source>
        <dbReference type="Proteomes" id="UP000062833"/>
    </source>
</evidence>
<evidence type="ECO:0000313" key="2">
    <source>
        <dbReference type="EMBL" id="ALE93747.1"/>
    </source>
</evidence>
<dbReference type="OrthoDB" id="3387554at2"/>
<dbReference type="PATRIC" id="fig|656366.3.peg.3819"/>
<dbReference type="EMBL" id="CP012677">
    <property type="protein sequence ID" value="ALE93747.1"/>
    <property type="molecule type" value="Genomic_DNA"/>
</dbReference>
<reference evidence="3" key="1">
    <citation type="submission" date="2015-09" db="EMBL/GenBank/DDBJ databases">
        <title>Complete genome of Arthrobacter alpinus strain R3.8.</title>
        <authorList>
            <person name="See-Too W.S."/>
            <person name="Chan K.G."/>
        </authorList>
    </citation>
    <scope>NUCLEOTIDE SEQUENCE [LARGE SCALE GENOMIC DNA]</scope>
    <source>
        <strain evidence="3">R3.8</strain>
    </source>
</reference>
<name>A0A0M4QQ00_9MICC</name>
<keyword evidence="1" id="KW-0812">Transmembrane</keyword>
<proteinExistence type="predicted"/>
<dbReference type="KEGG" id="aaq:AOC05_17765"/>
<keyword evidence="1" id="KW-1133">Transmembrane helix</keyword>
<dbReference type="RefSeq" id="WP_062008905.1">
    <property type="nucleotide sequence ID" value="NZ_CP012677.1"/>
</dbReference>
<feature type="transmembrane region" description="Helical" evidence="1">
    <location>
        <begin position="51"/>
        <end position="76"/>
    </location>
</feature>
<organism evidence="2 3">
    <name type="scientific">Arthrobacter alpinus</name>
    <dbReference type="NCBI Taxonomy" id="656366"/>
    <lineage>
        <taxon>Bacteria</taxon>
        <taxon>Bacillati</taxon>
        <taxon>Actinomycetota</taxon>
        <taxon>Actinomycetes</taxon>
        <taxon>Micrococcales</taxon>
        <taxon>Micrococcaceae</taxon>
        <taxon>Arthrobacter</taxon>
    </lineage>
</organism>
<keyword evidence="1" id="KW-0472">Membrane</keyword>
<evidence type="ECO:0000256" key="1">
    <source>
        <dbReference type="SAM" id="Phobius"/>
    </source>
</evidence>
<protein>
    <submittedName>
        <fullName evidence="2">Uncharacterized protein</fullName>
    </submittedName>
</protein>
<dbReference type="Proteomes" id="UP000062833">
    <property type="component" value="Chromosome"/>
</dbReference>